<dbReference type="PATRIC" id="fig|265726.11.peg.1856"/>
<dbReference type="Proteomes" id="UP000033633">
    <property type="component" value="Unassembled WGS sequence"/>
</dbReference>
<keyword evidence="1" id="KW-0472">Membrane</keyword>
<dbReference type="Pfam" id="PF14373">
    <property type="entry name" value="Imm_superinfect"/>
    <property type="match status" value="1"/>
</dbReference>
<feature type="domain" description="SHOCT" evidence="2">
    <location>
        <begin position="73"/>
        <end position="98"/>
    </location>
</feature>
<keyword evidence="4" id="KW-1185">Reference proteome</keyword>
<protein>
    <recommendedName>
        <fullName evidence="2">SHOCT domain-containing protein</fullName>
    </recommendedName>
</protein>
<accession>A0A0F5V977</accession>
<organism evidence="3 4">
    <name type="scientific">Photobacterium halotolerans</name>
    <dbReference type="NCBI Taxonomy" id="265726"/>
    <lineage>
        <taxon>Bacteria</taxon>
        <taxon>Pseudomonadati</taxon>
        <taxon>Pseudomonadota</taxon>
        <taxon>Gammaproteobacteria</taxon>
        <taxon>Vibrionales</taxon>
        <taxon>Vibrionaceae</taxon>
        <taxon>Photobacterium</taxon>
    </lineage>
</organism>
<evidence type="ECO:0000256" key="1">
    <source>
        <dbReference type="SAM" id="Phobius"/>
    </source>
</evidence>
<dbReference type="EMBL" id="JWYV01000018">
    <property type="protein sequence ID" value="KKC98617.1"/>
    <property type="molecule type" value="Genomic_DNA"/>
</dbReference>
<evidence type="ECO:0000313" key="4">
    <source>
        <dbReference type="Proteomes" id="UP000033633"/>
    </source>
</evidence>
<dbReference type="AlphaFoldDB" id="A0A0F5V977"/>
<comment type="caution">
    <text evidence="3">The sequence shown here is derived from an EMBL/GenBank/DDBJ whole genome shotgun (WGS) entry which is preliminary data.</text>
</comment>
<dbReference type="OrthoDB" id="7068127at2"/>
<reference evidence="3 4" key="1">
    <citation type="submission" date="2014-12" db="EMBL/GenBank/DDBJ databases">
        <title>Mercury Reductase activity and rhizosphere competence traits in the genome of root associated Photobacterium halotolerans MELD1.</title>
        <authorList>
            <person name="Mathew D.C."/>
            <person name="Huang C.-C."/>
        </authorList>
    </citation>
    <scope>NUCLEOTIDE SEQUENCE [LARGE SCALE GENOMIC DNA]</scope>
    <source>
        <strain evidence="3 4">MELD1</strain>
    </source>
</reference>
<keyword evidence="1" id="KW-1133">Transmembrane helix</keyword>
<dbReference type="InterPro" id="IPR016410">
    <property type="entry name" value="Phage_imm"/>
</dbReference>
<evidence type="ECO:0000313" key="3">
    <source>
        <dbReference type="EMBL" id="KKC98617.1"/>
    </source>
</evidence>
<gene>
    <name evidence="3" type="ORF">KY46_17855</name>
</gene>
<keyword evidence="1" id="KW-0812">Transmembrane</keyword>
<dbReference type="Pfam" id="PF09851">
    <property type="entry name" value="SHOCT"/>
    <property type="match status" value="1"/>
</dbReference>
<evidence type="ECO:0000259" key="2">
    <source>
        <dbReference type="Pfam" id="PF09851"/>
    </source>
</evidence>
<sequence>MNESGIVDLVVVILAIFLFFLPTIIAINKKHPHRIAIIATNLIGGLFWGVGWLIALVWCLIRPSKELHTSEAAEIEKLFELKEKGIITEEEYQKKKSEYF</sequence>
<name>A0A0F5V977_9GAMM</name>
<feature type="transmembrane region" description="Helical" evidence="1">
    <location>
        <begin position="35"/>
        <end position="58"/>
    </location>
</feature>
<dbReference type="STRING" id="265726.KY46_17855"/>
<feature type="transmembrane region" description="Helical" evidence="1">
    <location>
        <begin position="6"/>
        <end position="28"/>
    </location>
</feature>
<proteinExistence type="predicted"/>
<dbReference type="RefSeq" id="WP_046221971.1">
    <property type="nucleotide sequence ID" value="NZ_JWYV01000018.1"/>
</dbReference>
<dbReference type="InterPro" id="IPR018649">
    <property type="entry name" value="SHOCT"/>
</dbReference>